<feature type="region of interest" description="Disordered" evidence="1">
    <location>
        <begin position="1"/>
        <end position="34"/>
    </location>
</feature>
<gene>
    <name evidence="2" type="ORF">L0M17_06530</name>
</gene>
<evidence type="ECO:0000313" key="3">
    <source>
        <dbReference type="Proteomes" id="UP001202922"/>
    </source>
</evidence>
<reference evidence="2 3" key="1">
    <citation type="submission" date="2022-03" db="EMBL/GenBank/DDBJ databases">
        <title>Sinomonas sp. isolated from a soil.</title>
        <authorList>
            <person name="Han J."/>
            <person name="Kim D.-U."/>
        </authorList>
    </citation>
    <scope>NUCLEOTIDE SEQUENCE [LARGE SCALE GENOMIC DNA]</scope>
    <source>
        <strain evidence="2 3">5-5</strain>
    </source>
</reference>
<dbReference type="Pfam" id="PF20060">
    <property type="entry name" value="DUF6459"/>
    <property type="match status" value="1"/>
</dbReference>
<name>A0ABS9TZ05_9MICC</name>
<dbReference type="EMBL" id="JAKZBV010000001">
    <property type="protein sequence ID" value="MCH6469644.1"/>
    <property type="molecule type" value="Genomic_DNA"/>
</dbReference>
<evidence type="ECO:0000256" key="1">
    <source>
        <dbReference type="SAM" id="MobiDB-lite"/>
    </source>
</evidence>
<organism evidence="2 3">
    <name type="scientific">Sinomonas terrae</name>
    <dbReference type="NCBI Taxonomy" id="2908838"/>
    <lineage>
        <taxon>Bacteria</taxon>
        <taxon>Bacillati</taxon>
        <taxon>Actinomycetota</taxon>
        <taxon>Actinomycetes</taxon>
        <taxon>Micrococcales</taxon>
        <taxon>Micrococcaceae</taxon>
        <taxon>Sinomonas</taxon>
    </lineage>
</organism>
<accession>A0ABS9TZ05</accession>
<dbReference type="RefSeq" id="WP_241053058.1">
    <property type="nucleotide sequence ID" value="NZ_JAKZBV010000001.1"/>
</dbReference>
<comment type="caution">
    <text evidence="2">The sequence shown here is derived from an EMBL/GenBank/DDBJ whole genome shotgun (WGS) entry which is preliminary data.</text>
</comment>
<proteinExistence type="predicted"/>
<keyword evidence="3" id="KW-1185">Reference proteome</keyword>
<dbReference type="InterPro" id="IPR045596">
    <property type="entry name" value="DUF6459"/>
</dbReference>
<feature type="compositionally biased region" description="Low complexity" evidence="1">
    <location>
        <begin position="8"/>
        <end position="19"/>
    </location>
</feature>
<sequence>MMSRDVTRPGAAIAAPPRASVGVDGTSALAGPPAPLPPRALHAVGSSTERHSVEQLAARITGAAVEVLAGQRPVQQLAPWLPRDLLARLQLRANLGRIDTETPRSRAARAHRASTVTSARAALVSPGVYEASAVVSDRLRSRAVALRLENVSGGGWRVTALEIG</sequence>
<dbReference type="Proteomes" id="UP001202922">
    <property type="component" value="Unassembled WGS sequence"/>
</dbReference>
<protein>
    <submittedName>
        <fullName evidence="2">Rv3235 family protein</fullName>
    </submittedName>
</protein>
<evidence type="ECO:0000313" key="2">
    <source>
        <dbReference type="EMBL" id="MCH6469644.1"/>
    </source>
</evidence>